<organism evidence="1 2">
    <name type="scientific">Hydnomerulius pinastri MD-312</name>
    <dbReference type="NCBI Taxonomy" id="994086"/>
    <lineage>
        <taxon>Eukaryota</taxon>
        <taxon>Fungi</taxon>
        <taxon>Dikarya</taxon>
        <taxon>Basidiomycota</taxon>
        <taxon>Agaricomycotina</taxon>
        <taxon>Agaricomycetes</taxon>
        <taxon>Agaricomycetidae</taxon>
        <taxon>Boletales</taxon>
        <taxon>Boletales incertae sedis</taxon>
        <taxon>Leucogyrophana</taxon>
    </lineage>
</organism>
<evidence type="ECO:0000313" key="2">
    <source>
        <dbReference type="Proteomes" id="UP000053820"/>
    </source>
</evidence>
<dbReference type="Proteomes" id="UP000053820">
    <property type="component" value="Unassembled WGS sequence"/>
</dbReference>
<accession>A0A0C9VMW7</accession>
<protein>
    <submittedName>
        <fullName evidence="1">Uncharacterized protein</fullName>
    </submittedName>
</protein>
<gene>
    <name evidence="1" type="ORF">HYDPIDRAFT_33587</name>
</gene>
<reference evidence="1 2" key="1">
    <citation type="submission" date="2014-04" db="EMBL/GenBank/DDBJ databases">
        <title>Evolutionary Origins and Diversification of the Mycorrhizal Mutualists.</title>
        <authorList>
            <consortium name="DOE Joint Genome Institute"/>
            <consortium name="Mycorrhizal Genomics Consortium"/>
            <person name="Kohler A."/>
            <person name="Kuo A."/>
            <person name="Nagy L.G."/>
            <person name="Floudas D."/>
            <person name="Copeland A."/>
            <person name="Barry K.W."/>
            <person name="Cichocki N."/>
            <person name="Veneault-Fourrey C."/>
            <person name="LaButti K."/>
            <person name="Lindquist E.A."/>
            <person name="Lipzen A."/>
            <person name="Lundell T."/>
            <person name="Morin E."/>
            <person name="Murat C."/>
            <person name="Riley R."/>
            <person name="Ohm R."/>
            <person name="Sun H."/>
            <person name="Tunlid A."/>
            <person name="Henrissat B."/>
            <person name="Grigoriev I.V."/>
            <person name="Hibbett D.S."/>
            <person name="Martin F."/>
        </authorList>
    </citation>
    <scope>NUCLEOTIDE SEQUENCE [LARGE SCALE GENOMIC DNA]</scope>
    <source>
        <strain evidence="1 2">MD-312</strain>
    </source>
</reference>
<dbReference type="EMBL" id="KN839900">
    <property type="protein sequence ID" value="KIJ59010.1"/>
    <property type="molecule type" value="Genomic_DNA"/>
</dbReference>
<sequence length="110" mass="12894">MDFYQHCTPSTNPLLTLEETSVTDEDFMHTLLLDYHLNPLLSTNLKPQSHLTHCFRKLKEVQKDQKQFRDHIQDTPSQSPSPFLNLPQFNHFGGHLLECMKKEEDKISLD</sequence>
<dbReference type="AlphaFoldDB" id="A0A0C9VMW7"/>
<name>A0A0C9VMW7_9AGAM</name>
<evidence type="ECO:0000313" key="1">
    <source>
        <dbReference type="EMBL" id="KIJ59010.1"/>
    </source>
</evidence>
<proteinExistence type="predicted"/>
<keyword evidence="2" id="KW-1185">Reference proteome</keyword>
<dbReference type="HOGENOM" id="CLU_2171415_0_0_1"/>